<evidence type="ECO:0000313" key="9">
    <source>
        <dbReference type="Proteomes" id="UP000189229"/>
    </source>
</evidence>
<dbReference type="PANTHER" id="PTHR43711:SF1">
    <property type="entry name" value="HISTIDINE KINASE 1"/>
    <property type="match status" value="1"/>
</dbReference>
<sequence length="155" mass="16702">MELPAHEVIAEVDARRVERILRNLIANAIDHAEHKPVRIRMGADEDTVAVTVRDYGVGLRPGEEKLVFSRFWRADPSRVRRSGAPGWVWRSASRTRGYTRAGWKPGGTGPGLLLPADAAAGARPQGDHQPVAHETDPATRPTAECAGTEGSAAPA</sequence>
<comment type="catalytic activity">
    <reaction evidence="1">
        <text>ATP + protein L-histidine = ADP + protein N-phospho-L-histidine.</text>
        <dbReference type="EC" id="2.7.13.3"/>
    </reaction>
</comment>
<name>A0A1V3XR28_MYCKA</name>
<feature type="domain" description="Histidine kinase" evidence="7">
    <location>
        <begin position="1"/>
        <end position="114"/>
    </location>
</feature>
<evidence type="ECO:0000256" key="5">
    <source>
        <dbReference type="ARBA" id="ARBA00023012"/>
    </source>
</evidence>
<dbReference type="CDD" id="cd00075">
    <property type="entry name" value="HATPase"/>
    <property type="match status" value="1"/>
</dbReference>
<keyword evidence="4 8" id="KW-0418">Kinase</keyword>
<dbReference type="InterPro" id="IPR005467">
    <property type="entry name" value="His_kinase_dom"/>
</dbReference>
<proteinExistence type="predicted"/>
<gene>
    <name evidence="8" type="ORF">BZL30_1522</name>
</gene>
<reference evidence="8 9" key="1">
    <citation type="submission" date="2017-02" db="EMBL/GenBank/DDBJ databases">
        <title>Complete genome sequences of Mycobacterium kansasii strains isolated from rhesus macaques.</title>
        <authorList>
            <person name="Panda A."/>
            <person name="Nagaraj S."/>
            <person name="Zhao X."/>
            <person name="Tettelin H."/>
            <person name="Detolla L.J."/>
        </authorList>
    </citation>
    <scope>NUCLEOTIDE SEQUENCE [LARGE SCALE GENOMIC DNA]</scope>
    <source>
        <strain evidence="8 9">11-3813</strain>
    </source>
</reference>
<accession>A0A1V3XR28</accession>
<evidence type="ECO:0000256" key="2">
    <source>
        <dbReference type="ARBA" id="ARBA00012438"/>
    </source>
</evidence>
<comment type="caution">
    <text evidence="8">The sequence shown here is derived from an EMBL/GenBank/DDBJ whole genome shotgun (WGS) entry which is preliminary data.</text>
</comment>
<protein>
    <recommendedName>
        <fullName evidence="2">histidine kinase</fullName>
        <ecNumber evidence="2">2.7.13.3</ecNumber>
    </recommendedName>
</protein>
<dbReference type="InterPro" id="IPR003594">
    <property type="entry name" value="HATPase_dom"/>
</dbReference>
<feature type="region of interest" description="Disordered" evidence="6">
    <location>
        <begin position="117"/>
        <end position="155"/>
    </location>
</feature>
<keyword evidence="5" id="KW-0902">Two-component regulatory system</keyword>
<dbReference type="PANTHER" id="PTHR43711">
    <property type="entry name" value="TWO-COMPONENT HISTIDINE KINASE"/>
    <property type="match status" value="1"/>
</dbReference>
<dbReference type="SMART" id="SM00387">
    <property type="entry name" value="HATPase_c"/>
    <property type="match status" value="1"/>
</dbReference>
<dbReference type="GO" id="GO:0004673">
    <property type="term" value="F:protein histidine kinase activity"/>
    <property type="evidence" value="ECO:0007669"/>
    <property type="project" value="UniProtKB-EC"/>
</dbReference>
<dbReference type="Pfam" id="PF02518">
    <property type="entry name" value="HATPase_c"/>
    <property type="match status" value="1"/>
</dbReference>
<organism evidence="8 9">
    <name type="scientific">Mycobacterium kansasii</name>
    <dbReference type="NCBI Taxonomy" id="1768"/>
    <lineage>
        <taxon>Bacteria</taxon>
        <taxon>Bacillati</taxon>
        <taxon>Actinomycetota</taxon>
        <taxon>Actinomycetes</taxon>
        <taxon>Mycobacteriales</taxon>
        <taxon>Mycobacteriaceae</taxon>
        <taxon>Mycobacterium</taxon>
    </lineage>
</organism>
<dbReference type="SUPFAM" id="SSF55874">
    <property type="entry name" value="ATPase domain of HSP90 chaperone/DNA topoisomerase II/histidine kinase"/>
    <property type="match status" value="1"/>
</dbReference>
<dbReference type="EMBL" id="MVBM01000001">
    <property type="protein sequence ID" value="OOK81582.1"/>
    <property type="molecule type" value="Genomic_DNA"/>
</dbReference>
<evidence type="ECO:0000256" key="3">
    <source>
        <dbReference type="ARBA" id="ARBA00022679"/>
    </source>
</evidence>
<evidence type="ECO:0000256" key="1">
    <source>
        <dbReference type="ARBA" id="ARBA00000085"/>
    </source>
</evidence>
<dbReference type="EC" id="2.7.13.3" evidence="2"/>
<dbReference type="PROSITE" id="PS50109">
    <property type="entry name" value="HIS_KIN"/>
    <property type="match status" value="1"/>
</dbReference>
<dbReference type="InterPro" id="IPR050736">
    <property type="entry name" value="Sensor_HK_Regulatory"/>
</dbReference>
<evidence type="ECO:0000313" key="8">
    <source>
        <dbReference type="EMBL" id="OOK81582.1"/>
    </source>
</evidence>
<dbReference type="Proteomes" id="UP000189229">
    <property type="component" value="Unassembled WGS sequence"/>
</dbReference>
<dbReference type="Gene3D" id="3.30.565.10">
    <property type="entry name" value="Histidine kinase-like ATPase, C-terminal domain"/>
    <property type="match status" value="1"/>
</dbReference>
<dbReference type="AlphaFoldDB" id="A0A1V3XR28"/>
<keyword evidence="3" id="KW-0808">Transferase</keyword>
<evidence type="ECO:0000256" key="6">
    <source>
        <dbReference type="SAM" id="MobiDB-lite"/>
    </source>
</evidence>
<evidence type="ECO:0000256" key="4">
    <source>
        <dbReference type="ARBA" id="ARBA00022777"/>
    </source>
</evidence>
<dbReference type="GO" id="GO:0000160">
    <property type="term" value="P:phosphorelay signal transduction system"/>
    <property type="evidence" value="ECO:0007669"/>
    <property type="project" value="UniProtKB-KW"/>
</dbReference>
<evidence type="ECO:0000259" key="7">
    <source>
        <dbReference type="PROSITE" id="PS50109"/>
    </source>
</evidence>
<dbReference type="InterPro" id="IPR036890">
    <property type="entry name" value="HATPase_C_sf"/>
</dbReference>